<evidence type="ECO:0000256" key="4">
    <source>
        <dbReference type="ARBA" id="ARBA00023004"/>
    </source>
</evidence>
<sequence>MIREISAMTHFLRSLALAALCAAAPAAFAQTAPAAPQTSSAAPAGLYQALGEKAGIARLMDDFVNRVVQDARIRDHFKDTKPQALKESLTDQICELTGGPCKYEGADMKSAHADMQINKAHFNALVEVLQAAMDAQRIPFAQQNRLLALLAPMHRDIITVR</sequence>
<name>A0ABP8LEG2_9BURK</name>
<keyword evidence="1" id="KW-0813">Transport</keyword>
<evidence type="ECO:0000313" key="7">
    <source>
        <dbReference type="Proteomes" id="UP001501788"/>
    </source>
</evidence>
<comment type="caution">
    <text evidence="6">The sequence shown here is derived from an EMBL/GenBank/DDBJ whole genome shotgun (WGS) entry which is preliminary data.</text>
</comment>
<keyword evidence="5" id="KW-0732">Signal</keyword>
<keyword evidence="7" id="KW-1185">Reference proteome</keyword>
<keyword evidence="3" id="KW-0479">Metal-binding</keyword>
<evidence type="ECO:0000313" key="6">
    <source>
        <dbReference type="EMBL" id="GAA4428130.1"/>
    </source>
</evidence>
<feature type="chain" id="PRO_5047049981" description="Group 1 truncated hemoglobin" evidence="5">
    <location>
        <begin position="30"/>
        <end position="161"/>
    </location>
</feature>
<dbReference type="InterPro" id="IPR012292">
    <property type="entry name" value="Globin/Proto"/>
</dbReference>
<proteinExistence type="predicted"/>
<evidence type="ECO:0008006" key="8">
    <source>
        <dbReference type="Google" id="ProtNLM"/>
    </source>
</evidence>
<dbReference type="Pfam" id="PF01152">
    <property type="entry name" value="Bac_globin"/>
    <property type="match status" value="1"/>
</dbReference>
<evidence type="ECO:0000256" key="1">
    <source>
        <dbReference type="ARBA" id="ARBA00022448"/>
    </source>
</evidence>
<evidence type="ECO:0000256" key="5">
    <source>
        <dbReference type="SAM" id="SignalP"/>
    </source>
</evidence>
<dbReference type="InterPro" id="IPR001486">
    <property type="entry name" value="Hemoglobin_trunc"/>
</dbReference>
<keyword evidence="4" id="KW-0408">Iron</keyword>
<dbReference type="EMBL" id="BAABEX010000029">
    <property type="protein sequence ID" value="GAA4428130.1"/>
    <property type="molecule type" value="Genomic_DNA"/>
</dbReference>
<evidence type="ECO:0000256" key="2">
    <source>
        <dbReference type="ARBA" id="ARBA00022617"/>
    </source>
</evidence>
<accession>A0ABP8LEG2</accession>
<keyword evidence="2" id="KW-0349">Heme</keyword>
<dbReference type="CDD" id="cd00454">
    <property type="entry name" value="TrHb1_N"/>
    <property type="match status" value="1"/>
</dbReference>
<dbReference type="Gene3D" id="1.10.490.10">
    <property type="entry name" value="Globins"/>
    <property type="match status" value="1"/>
</dbReference>
<dbReference type="InterPro" id="IPR009050">
    <property type="entry name" value="Globin-like_sf"/>
</dbReference>
<dbReference type="Proteomes" id="UP001501788">
    <property type="component" value="Unassembled WGS sequence"/>
</dbReference>
<evidence type="ECO:0000256" key="3">
    <source>
        <dbReference type="ARBA" id="ARBA00022723"/>
    </source>
</evidence>
<dbReference type="SUPFAM" id="SSF46458">
    <property type="entry name" value="Globin-like"/>
    <property type="match status" value="1"/>
</dbReference>
<feature type="signal peptide" evidence="5">
    <location>
        <begin position="1"/>
        <end position="29"/>
    </location>
</feature>
<gene>
    <name evidence="6" type="ORF">GCM10023090_26420</name>
</gene>
<protein>
    <recommendedName>
        <fullName evidence="8">Group 1 truncated hemoglobin</fullName>
    </recommendedName>
</protein>
<organism evidence="6 7">
    <name type="scientific">Acidovorax lacteus</name>
    <dbReference type="NCBI Taxonomy" id="1924988"/>
    <lineage>
        <taxon>Bacteria</taxon>
        <taxon>Pseudomonadati</taxon>
        <taxon>Pseudomonadota</taxon>
        <taxon>Betaproteobacteria</taxon>
        <taxon>Burkholderiales</taxon>
        <taxon>Comamonadaceae</taxon>
        <taxon>Acidovorax</taxon>
    </lineage>
</organism>
<reference evidence="7" key="1">
    <citation type="journal article" date="2019" name="Int. J. Syst. Evol. Microbiol.">
        <title>The Global Catalogue of Microorganisms (GCM) 10K type strain sequencing project: providing services to taxonomists for standard genome sequencing and annotation.</title>
        <authorList>
            <consortium name="The Broad Institute Genomics Platform"/>
            <consortium name="The Broad Institute Genome Sequencing Center for Infectious Disease"/>
            <person name="Wu L."/>
            <person name="Ma J."/>
        </authorList>
    </citation>
    <scope>NUCLEOTIDE SEQUENCE [LARGE SCALE GENOMIC DNA]</scope>
    <source>
        <strain evidence="7">JCM 31890</strain>
    </source>
</reference>